<accession>A0A2A4JRL7</accession>
<protein>
    <submittedName>
        <fullName evidence="2">Uncharacterized protein</fullName>
    </submittedName>
</protein>
<comment type="caution">
    <text evidence="2">The sequence shown here is derived from an EMBL/GenBank/DDBJ whole genome shotgun (WGS) entry which is preliminary data.</text>
</comment>
<dbReference type="AlphaFoldDB" id="A0A2A4JRL7"/>
<gene>
    <name evidence="2" type="ORF">B5V51_13280</name>
</gene>
<keyword evidence="1" id="KW-0175">Coiled coil</keyword>
<name>A0A2A4JRL7_HELVI</name>
<proteinExistence type="predicted"/>
<evidence type="ECO:0000313" key="2">
    <source>
        <dbReference type="EMBL" id="PCG74459.1"/>
    </source>
</evidence>
<sequence length="151" mass="17273">MLDELAKDYSAYLKLDVLNGFQTVQDVVDNMLTRLEELTSVLQMVKLKNSDCCSAVAEDISKYRSEITALSKKITILIQVIQKLQNNVDLLEKQVDKAEIDFGVNNDNKIKSFLKPFLKRNKEIVTPSNVTLSYEKLVFESVLDNFEDHKP</sequence>
<feature type="coiled-coil region" evidence="1">
    <location>
        <begin position="67"/>
        <end position="101"/>
    </location>
</feature>
<organism evidence="2">
    <name type="scientific">Heliothis virescens</name>
    <name type="common">Tobacco budworm moth</name>
    <dbReference type="NCBI Taxonomy" id="7102"/>
    <lineage>
        <taxon>Eukaryota</taxon>
        <taxon>Metazoa</taxon>
        <taxon>Ecdysozoa</taxon>
        <taxon>Arthropoda</taxon>
        <taxon>Hexapoda</taxon>
        <taxon>Insecta</taxon>
        <taxon>Pterygota</taxon>
        <taxon>Neoptera</taxon>
        <taxon>Endopterygota</taxon>
        <taxon>Lepidoptera</taxon>
        <taxon>Glossata</taxon>
        <taxon>Ditrysia</taxon>
        <taxon>Noctuoidea</taxon>
        <taxon>Noctuidae</taxon>
        <taxon>Heliothinae</taxon>
        <taxon>Heliothis</taxon>
    </lineage>
</organism>
<reference evidence="2" key="1">
    <citation type="submission" date="2017-09" db="EMBL/GenBank/DDBJ databases">
        <title>Contemporary evolution of a Lepidopteran species, Heliothis virescens, in response to modern agricultural practices.</title>
        <authorList>
            <person name="Fritz M.L."/>
            <person name="Deyonke A.M."/>
            <person name="Papanicolaou A."/>
            <person name="Micinski S."/>
            <person name="Westbrook J."/>
            <person name="Gould F."/>
        </authorList>
    </citation>
    <scope>NUCLEOTIDE SEQUENCE [LARGE SCALE GENOMIC DNA]</scope>
    <source>
        <strain evidence="2">HvINT-</strain>
        <tissue evidence="2">Whole body</tissue>
    </source>
</reference>
<evidence type="ECO:0000256" key="1">
    <source>
        <dbReference type="SAM" id="Coils"/>
    </source>
</evidence>
<dbReference type="STRING" id="7102.A0A2A4JRL7"/>
<dbReference type="EMBL" id="NWSH01000744">
    <property type="protein sequence ID" value="PCG74459.1"/>
    <property type="molecule type" value="Genomic_DNA"/>
</dbReference>